<dbReference type="FunFam" id="3.40.50.720:FF:000084">
    <property type="entry name" value="Short-chain dehydrogenase reductase"/>
    <property type="match status" value="1"/>
</dbReference>
<dbReference type="InterPro" id="IPR036291">
    <property type="entry name" value="NAD(P)-bd_dom_sf"/>
</dbReference>
<proteinExistence type="inferred from homology"/>
<dbReference type="PANTHER" id="PTHR42760">
    <property type="entry name" value="SHORT-CHAIN DEHYDROGENASES/REDUCTASES FAMILY MEMBER"/>
    <property type="match status" value="1"/>
</dbReference>
<dbReference type="Gene3D" id="3.40.50.720">
    <property type="entry name" value="NAD(P)-binding Rossmann-like Domain"/>
    <property type="match status" value="1"/>
</dbReference>
<evidence type="ECO:0000313" key="5">
    <source>
        <dbReference type="Proteomes" id="UP000635245"/>
    </source>
</evidence>
<dbReference type="RefSeq" id="WP_200315610.1">
    <property type="nucleotide sequence ID" value="NZ_JAENJH010000001.1"/>
</dbReference>
<dbReference type="EMBL" id="JAENJH010000001">
    <property type="protein sequence ID" value="MBK1783941.1"/>
    <property type="molecule type" value="Genomic_DNA"/>
</dbReference>
<dbReference type="AlphaFoldDB" id="A0A934V1U7"/>
<dbReference type="PRINTS" id="PR00080">
    <property type="entry name" value="SDRFAMILY"/>
</dbReference>
<accession>A0A934V1U7</accession>
<protein>
    <submittedName>
        <fullName evidence="4">SDR family oxidoreductase</fullName>
    </submittedName>
</protein>
<dbReference type="SMART" id="SM00822">
    <property type="entry name" value="PKS_KR"/>
    <property type="match status" value="1"/>
</dbReference>
<organism evidence="4 5">
    <name type="scientific">Prauserella cavernicola</name>
    <dbReference type="NCBI Taxonomy" id="2800127"/>
    <lineage>
        <taxon>Bacteria</taxon>
        <taxon>Bacillati</taxon>
        <taxon>Actinomycetota</taxon>
        <taxon>Actinomycetes</taxon>
        <taxon>Pseudonocardiales</taxon>
        <taxon>Pseudonocardiaceae</taxon>
        <taxon>Prauserella</taxon>
    </lineage>
</organism>
<dbReference type="Proteomes" id="UP000635245">
    <property type="component" value="Unassembled WGS sequence"/>
</dbReference>
<feature type="domain" description="Ketoreductase" evidence="3">
    <location>
        <begin position="7"/>
        <end position="206"/>
    </location>
</feature>
<gene>
    <name evidence="4" type="ORF">JHE00_06320</name>
</gene>
<evidence type="ECO:0000256" key="2">
    <source>
        <dbReference type="ARBA" id="ARBA00023002"/>
    </source>
</evidence>
<name>A0A934V1U7_9PSEU</name>
<keyword evidence="5" id="KW-1185">Reference proteome</keyword>
<dbReference type="GO" id="GO:0016616">
    <property type="term" value="F:oxidoreductase activity, acting on the CH-OH group of donors, NAD or NADP as acceptor"/>
    <property type="evidence" value="ECO:0007669"/>
    <property type="project" value="TreeGrafter"/>
</dbReference>
<reference evidence="4" key="1">
    <citation type="submission" date="2020-12" db="EMBL/GenBank/DDBJ databases">
        <title>Prauserella sp. ASG 168, a novel actinomycete isolated from cave rock.</title>
        <authorList>
            <person name="Suriyachadkun C."/>
        </authorList>
    </citation>
    <scope>NUCLEOTIDE SEQUENCE</scope>
    <source>
        <strain evidence="4">ASG 168</strain>
    </source>
</reference>
<dbReference type="GO" id="GO:0048038">
    <property type="term" value="F:quinone binding"/>
    <property type="evidence" value="ECO:0007669"/>
    <property type="project" value="TreeGrafter"/>
</dbReference>
<comment type="caution">
    <text evidence="4">The sequence shown here is derived from an EMBL/GenBank/DDBJ whole genome shotgun (WGS) entry which is preliminary data.</text>
</comment>
<evidence type="ECO:0000259" key="3">
    <source>
        <dbReference type="SMART" id="SM00822"/>
    </source>
</evidence>
<evidence type="ECO:0000256" key="1">
    <source>
        <dbReference type="ARBA" id="ARBA00006484"/>
    </source>
</evidence>
<comment type="similarity">
    <text evidence="1">Belongs to the short-chain dehydrogenases/reductases (SDR) family.</text>
</comment>
<evidence type="ECO:0000313" key="4">
    <source>
        <dbReference type="EMBL" id="MBK1783941.1"/>
    </source>
</evidence>
<keyword evidence="2" id="KW-0560">Oxidoreductase</keyword>
<dbReference type="PRINTS" id="PR00081">
    <property type="entry name" value="GDHRDH"/>
</dbReference>
<dbReference type="PANTHER" id="PTHR42760:SF133">
    <property type="entry name" value="3-OXOACYL-[ACYL-CARRIER-PROTEIN] REDUCTASE"/>
    <property type="match status" value="1"/>
</dbReference>
<dbReference type="InterPro" id="IPR057326">
    <property type="entry name" value="KR_dom"/>
</dbReference>
<dbReference type="InterPro" id="IPR002347">
    <property type="entry name" value="SDR_fam"/>
</dbReference>
<dbReference type="InterPro" id="IPR020904">
    <property type="entry name" value="Sc_DH/Rdtase_CS"/>
</dbReference>
<dbReference type="PROSITE" id="PS00061">
    <property type="entry name" value="ADH_SHORT"/>
    <property type="match status" value="1"/>
</dbReference>
<sequence length="259" mass="26169">MGRFDDRTAIVSGAGGGIGRACALLLAAEGARVAVTDIARDRAEETTALVRAAGGVAATYPADVTSGAEINEVVASAERDLGPVTLAVGAAGIIRNRPFLELPEEGWDATMAVNLKGTFLLLQAAGRRAREHGGGSMVAIASVAGRGARPTSADYAASKAGVISLVRSAAQALAADGVRVNSVCPGVVDTDMTRAIHRERAAITGTTPEKSFAALAGQIPLGRTVSPGEVAETVAFLLSPTASYITAQAVNVCGGLEMD</sequence>
<dbReference type="Pfam" id="PF13561">
    <property type="entry name" value="adh_short_C2"/>
    <property type="match status" value="1"/>
</dbReference>
<dbReference type="SUPFAM" id="SSF51735">
    <property type="entry name" value="NAD(P)-binding Rossmann-fold domains"/>
    <property type="match status" value="1"/>
</dbReference>
<dbReference type="GO" id="GO:0006633">
    <property type="term" value="P:fatty acid biosynthetic process"/>
    <property type="evidence" value="ECO:0007669"/>
    <property type="project" value="TreeGrafter"/>
</dbReference>